<dbReference type="Proteomes" id="UP001501788">
    <property type="component" value="Unassembled WGS sequence"/>
</dbReference>
<comment type="caution">
    <text evidence="7">The sequence shown here is derived from an EMBL/GenBank/DDBJ whole genome shotgun (WGS) entry which is preliminary data.</text>
</comment>
<keyword evidence="5" id="KW-0408">Iron</keyword>
<dbReference type="InterPro" id="IPR046799">
    <property type="entry name" value="ROXA-like_wH"/>
</dbReference>
<evidence type="ECO:0000313" key="7">
    <source>
        <dbReference type="EMBL" id="GAA4429219.1"/>
    </source>
</evidence>
<dbReference type="Gene3D" id="3.40.366.30">
    <property type="entry name" value="50S ribosomal protein L16 arginine hydroxylase, Chain A, Domain 2"/>
    <property type="match status" value="1"/>
</dbReference>
<evidence type="ECO:0000256" key="3">
    <source>
        <dbReference type="ARBA" id="ARBA00022964"/>
    </source>
</evidence>
<keyword evidence="8" id="KW-1185">Reference proteome</keyword>
<dbReference type="Pfam" id="PF08007">
    <property type="entry name" value="JmjC_2"/>
    <property type="match status" value="1"/>
</dbReference>
<accession>A0ABP8LHZ1</accession>
<dbReference type="PANTHER" id="PTHR13096">
    <property type="entry name" value="MINA53 MYC INDUCED NUCLEAR ANTIGEN"/>
    <property type="match status" value="1"/>
</dbReference>
<evidence type="ECO:0000256" key="1">
    <source>
        <dbReference type="ARBA" id="ARBA00001954"/>
    </source>
</evidence>
<sequence>MDIDLPLALLGGLTPAQFMRRHWHKKPLLVRQAIPSFRPPVLRSQLFELASRDEVESRLVRQVDGAWSLRHGPFARRALPALSRREWTLLVQGVDLHDDAVHALMQQFRFVPEARLDDLMISYATDGGGVGPHFDSYDVFLLQAHGRRRWRIGRQKDLSLRDGIPLKILAQFEPEEEFVLEPGDMLYLPPRYAHDGIAEGECMTYSVGFRSPARAELGRELLARLADEPEDADGPPVVYRDPQQAAVAQPGAIPAGLLTFAREALQRALEEPQALERALGEYLTEPKPQVWFEPGDGGMIEAIALDRRTRMMYDDKHIFINGESYRAAGRDAALMRQLADTRRLEPRDLARASDDALSLLSAWCDAGWAHSRAWRNGELA</sequence>
<comment type="cofactor">
    <cofactor evidence="1">
        <name>Fe(2+)</name>
        <dbReference type="ChEBI" id="CHEBI:29033"/>
    </cofactor>
</comment>
<keyword evidence="4" id="KW-0560">Oxidoreductase</keyword>
<dbReference type="EMBL" id="BAABEX010000029">
    <property type="protein sequence ID" value="GAA4429219.1"/>
    <property type="molecule type" value="Genomic_DNA"/>
</dbReference>
<organism evidence="7 8">
    <name type="scientific">Acidovorax lacteus</name>
    <dbReference type="NCBI Taxonomy" id="1924988"/>
    <lineage>
        <taxon>Bacteria</taxon>
        <taxon>Pseudomonadati</taxon>
        <taxon>Pseudomonadota</taxon>
        <taxon>Betaproteobacteria</taxon>
        <taxon>Burkholderiales</taxon>
        <taxon>Comamonadaceae</taxon>
        <taxon>Acidovorax</taxon>
    </lineage>
</organism>
<protein>
    <submittedName>
        <fullName evidence="7">Cupin domain-containing protein</fullName>
    </submittedName>
</protein>
<evidence type="ECO:0000256" key="5">
    <source>
        <dbReference type="ARBA" id="ARBA00023004"/>
    </source>
</evidence>
<keyword evidence="2" id="KW-0479">Metal-binding</keyword>
<dbReference type="InterPro" id="IPR039994">
    <property type="entry name" value="NO66-like"/>
</dbReference>
<proteinExistence type="predicted"/>
<keyword evidence="3" id="KW-0223">Dioxygenase</keyword>
<name>A0ABP8LHZ1_9BURK</name>
<dbReference type="SMART" id="SM00558">
    <property type="entry name" value="JmjC"/>
    <property type="match status" value="1"/>
</dbReference>
<dbReference type="Pfam" id="PF20514">
    <property type="entry name" value="WHD_ROXA"/>
    <property type="match status" value="1"/>
</dbReference>
<reference evidence="8" key="1">
    <citation type="journal article" date="2019" name="Int. J. Syst. Evol. Microbiol.">
        <title>The Global Catalogue of Microorganisms (GCM) 10K type strain sequencing project: providing services to taxonomists for standard genome sequencing and annotation.</title>
        <authorList>
            <consortium name="The Broad Institute Genomics Platform"/>
            <consortium name="The Broad Institute Genome Sequencing Center for Infectious Disease"/>
            <person name="Wu L."/>
            <person name="Ma J."/>
        </authorList>
    </citation>
    <scope>NUCLEOTIDE SEQUENCE [LARGE SCALE GENOMIC DNA]</scope>
    <source>
        <strain evidence="8">JCM 31890</strain>
    </source>
</reference>
<feature type="domain" description="JmjC" evidence="6">
    <location>
        <begin position="100"/>
        <end position="226"/>
    </location>
</feature>
<dbReference type="PANTHER" id="PTHR13096:SF8">
    <property type="entry name" value="RIBOSOMAL OXYGENASE 1"/>
    <property type="match status" value="1"/>
</dbReference>
<dbReference type="SUPFAM" id="SSF51197">
    <property type="entry name" value="Clavaminate synthase-like"/>
    <property type="match status" value="1"/>
</dbReference>
<evidence type="ECO:0000256" key="4">
    <source>
        <dbReference type="ARBA" id="ARBA00023002"/>
    </source>
</evidence>
<dbReference type="RefSeq" id="WP_345066757.1">
    <property type="nucleotide sequence ID" value="NZ_BAABEX010000029.1"/>
</dbReference>
<evidence type="ECO:0000259" key="6">
    <source>
        <dbReference type="PROSITE" id="PS51184"/>
    </source>
</evidence>
<evidence type="ECO:0000256" key="2">
    <source>
        <dbReference type="ARBA" id="ARBA00022723"/>
    </source>
</evidence>
<dbReference type="PROSITE" id="PS51184">
    <property type="entry name" value="JMJC"/>
    <property type="match status" value="1"/>
</dbReference>
<dbReference type="InterPro" id="IPR003347">
    <property type="entry name" value="JmjC_dom"/>
</dbReference>
<evidence type="ECO:0000313" key="8">
    <source>
        <dbReference type="Proteomes" id="UP001501788"/>
    </source>
</evidence>
<dbReference type="Gene3D" id="2.60.120.650">
    <property type="entry name" value="Cupin"/>
    <property type="match status" value="1"/>
</dbReference>
<gene>
    <name evidence="7" type="ORF">GCM10023090_29020</name>
</gene>